<feature type="compositionally biased region" description="Polar residues" evidence="1">
    <location>
        <begin position="1"/>
        <end position="12"/>
    </location>
</feature>
<feature type="compositionally biased region" description="Basic and acidic residues" evidence="1">
    <location>
        <begin position="364"/>
        <end position="384"/>
    </location>
</feature>
<feature type="compositionally biased region" description="Low complexity" evidence="1">
    <location>
        <begin position="185"/>
        <end position="227"/>
    </location>
</feature>
<accession>A0A1G9AA80</accession>
<feature type="compositionally biased region" description="Basic and acidic residues" evidence="1">
    <location>
        <begin position="228"/>
        <end position="241"/>
    </location>
</feature>
<feature type="compositionally biased region" description="Gly residues" evidence="1">
    <location>
        <begin position="121"/>
        <end position="148"/>
    </location>
</feature>
<dbReference type="Proteomes" id="UP000198683">
    <property type="component" value="Unassembled WGS sequence"/>
</dbReference>
<evidence type="ECO:0000313" key="2">
    <source>
        <dbReference type="EMBL" id="SDK24259.1"/>
    </source>
</evidence>
<evidence type="ECO:0000313" key="3">
    <source>
        <dbReference type="Proteomes" id="UP000198683"/>
    </source>
</evidence>
<dbReference type="STRING" id="683260.SAMN05421874_106105"/>
<feature type="compositionally biased region" description="Gly residues" evidence="1">
    <location>
        <begin position="298"/>
        <end position="317"/>
    </location>
</feature>
<name>A0A1G9AA80_9ACTN</name>
<feature type="compositionally biased region" description="Basic and acidic residues" evidence="1">
    <location>
        <begin position="157"/>
        <end position="171"/>
    </location>
</feature>
<dbReference type="EMBL" id="FNFB01000006">
    <property type="protein sequence ID" value="SDK24259.1"/>
    <property type="molecule type" value="Genomic_DNA"/>
</dbReference>
<feature type="region of interest" description="Disordered" evidence="1">
    <location>
        <begin position="110"/>
        <end position="384"/>
    </location>
</feature>
<dbReference type="RefSeq" id="WP_090763345.1">
    <property type="nucleotide sequence ID" value="NZ_FNFB01000006.1"/>
</dbReference>
<dbReference type="AlphaFoldDB" id="A0A1G9AA80"/>
<feature type="region of interest" description="Disordered" evidence="1">
    <location>
        <begin position="1"/>
        <end position="27"/>
    </location>
</feature>
<keyword evidence="3" id="KW-1185">Reference proteome</keyword>
<reference evidence="2 3" key="1">
    <citation type="submission" date="2016-10" db="EMBL/GenBank/DDBJ databases">
        <authorList>
            <person name="de Groot N.N."/>
        </authorList>
    </citation>
    <scope>NUCLEOTIDE SEQUENCE [LARGE SCALE GENOMIC DNA]</scope>
    <source>
        <strain evidence="2 3">CGMCC 4.5681</strain>
    </source>
</reference>
<sequence length="384" mass="39788">MSDSLSPGSDTPSAAGIGPRANDPDFAMTHSKVRDLGNHVGMYGQTFTHMSDKTRAIELHTLTFGVIGGGLNVAHRNMRDHAADALEQGREVLESWKKALRTAADNARLAEEAGKAADPGPGLGGPGMGGLGKLPKTGGLGGPGGLGIDGPSADDLGIERPDLGDVKRPDLDGIDQPGIDRPDLDQPNLEQPDLDQPQLEQPNLEQPNPEQPNLEQPNLEQPNLEQPNLDRPDLDQPKMPDLDGVNQPAATDLAGLDRNLSNAGLPTSGLPTSGLPTSGLSQPKVPDGLGTGIPRTGVGFGEGSGAGAAHGPQGLGSQGSIARALNTGVPLYPPPMTGGGANKDQQDRERGPHAGEGEEVWGLDDEHAPAVLGKEEEPWPTRVI</sequence>
<proteinExistence type="predicted"/>
<gene>
    <name evidence="2" type="ORF">SAMN05421874_106105</name>
</gene>
<dbReference type="OrthoDB" id="3534520at2"/>
<evidence type="ECO:0000256" key="1">
    <source>
        <dbReference type="SAM" id="MobiDB-lite"/>
    </source>
</evidence>
<organism evidence="2 3">
    <name type="scientific">Nonomuraea maritima</name>
    <dbReference type="NCBI Taxonomy" id="683260"/>
    <lineage>
        <taxon>Bacteria</taxon>
        <taxon>Bacillati</taxon>
        <taxon>Actinomycetota</taxon>
        <taxon>Actinomycetes</taxon>
        <taxon>Streptosporangiales</taxon>
        <taxon>Streptosporangiaceae</taxon>
        <taxon>Nonomuraea</taxon>
    </lineage>
</organism>
<feature type="compositionally biased region" description="Polar residues" evidence="1">
    <location>
        <begin position="259"/>
        <end position="281"/>
    </location>
</feature>
<protein>
    <submittedName>
        <fullName evidence="2">Uncharacterized protein</fullName>
    </submittedName>
</protein>
<feature type="compositionally biased region" description="Basic and acidic residues" evidence="1">
    <location>
        <begin position="344"/>
        <end position="356"/>
    </location>
</feature>